<name>A0A2T4PVT7_9STAP</name>
<evidence type="ECO:0000256" key="7">
    <source>
        <dbReference type="ARBA" id="ARBA00023065"/>
    </source>
</evidence>
<sequence length="680" mass="76479">MAIFEGFLWFIMGIILSSIIHHYISKIPLSFVQIIIGFVIFLSPIPVELNFESEVFMVGIIAPLLFLEGISVSRVHLARYLKPVMSMALVLVFTTVLGVGFLLHLVWPELPLAACFAIGAIVSPTDAVAVQAIAKGKLLPKGSMTILGGESLLNDAAGILSFKIALAALVGGSFSLSGAVGQFLITAVGGAIVGLILGYGVVQLRVYLTKNGVNNGNMLTFIQVITPFLVYIVAETFHSSGIIAAVIAGLIHGVEKDRIAQATTKEQVTYNHTWDLLSYLLNGFVFILLGFLIPEVMFNILKEPQHEVVHVIGMTLFVAALVYIFRYIWVLISYPYFYLPESRFSKMLNSGKDIAPQSQIDKPNRFKYAFIMTICGVHGTISLAIALMLPFKLSEHTNFLYRDHLLFIATGVILISLVLAQLVLPFVTPKAKPKDQSLLTFNAAKILLIEGALEHLQEFYSKETSYIYGKITRSYNMQLSFLRESDEKDEDIKELERMQRIAIDTEFKTLDKLISDNKISQSTFDNYRQITERSTTFKNASLYTKGKLMLKLFVRRRRIKTFVNATSSLTIEANLKEMRFITKEVHFQVVKRLTEEMNDDNAFEMSIVCDSYLNKVERLTPDYFKGNHTAVYTEMEIYALRMQREMINQLTEEGKISRSMALKLRESVNYDEMIVLGNSI</sequence>
<feature type="transmembrane region" description="Helical" evidence="10">
    <location>
        <begin position="84"/>
        <end position="105"/>
    </location>
</feature>
<evidence type="ECO:0000259" key="11">
    <source>
        <dbReference type="Pfam" id="PF00999"/>
    </source>
</evidence>
<dbReference type="OrthoDB" id="9809206at2"/>
<feature type="transmembrane region" description="Helical" evidence="10">
    <location>
        <begin position="6"/>
        <end position="24"/>
    </location>
</feature>
<gene>
    <name evidence="12" type="ORF">BU072_02450</name>
</gene>
<keyword evidence="4 10" id="KW-0812">Transmembrane</keyword>
<evidence type="ECO:0000256" key="8">
    <source>
        <dbReference type="ARBA" id="ARBA00023136"/>
    </source>
</evidence>
<evidence type="ECO:0000256" key="3">
    <source>
        <dbReference type="ARBA" id="ARBA00022475"/>
    </source>
</evidence>
<comment type="caution">
    <text evidence="12">The sequence shown here is derived from an EMBL/GenBank/DDBJ whole genome shotgun (WGS) entry which is preliminary data.</text>
</comment>
<dbReference type="Pfam" id="PF00999">
    <property type="entry name" value="Na_H_Exchanger"/>
    <property type="match status" value="1"/>
</dbReference>
<feature type="transmembrane region" description="Helical" evidence="10">
    <location>
        <begin position="279"/>
        <end position="301"/>
    </location>
</feature>
<dbReference type="GO" id="GO:0015386">
    <property type="term" value="F:potassium:proton antiporter activity"/>
    <property type="evidence" value="ECO:0007669"/>
    <property type="project" value="TreeGrafter"/>
</dbReference>
<accession>A0A2T4PVT7</accession>
<evidence type="ECO:0000256" key="6">
    <source>
        <dbReference type="ARBA" id="ARBA00023053"/>
    </source>
</evidence>
<keyword evidence="9" id="KW-0739">Sodium transport</keyword>
<feature type="transmembrane region" description="Helical" evidence="10">
    <location>
        <begin position="228"/>
        <end position="251"/>
    </location>
</feature>
<feature type="transmembrane region" description="Helical" evidence="10">
    <location>
        <begin position="368"/>
        <end position="393"/>
    </location>
</feature>
<dbReference type="RefSeq" id="WP_107556668.1">
    <property type="nucleotide sequence ID" value="NZ_PZFG01000002.1"/>
</dbReference>
<dbReference type="Gene3D" id="6.10.140.1330">
    <property type="match status" value="1"/>
</dbReference>
<keyword evidence="3" id="KW-1003">Cell membrane</keyword>
<dbReference type="PANTHER" id="PTHR10110:SF86">
    <property type="entry name" value="SODIUM_HYDROGEN EXCHANGER 7"/>
    <property type="match status" value="1"/>
</dbReference>
<evidence type="ECO:0000256" key="1">
    <source>
        <dbReference type="ARBA" id="ARBA00004651"/>
    </source>
</evidence>
<dbReference type="InterPro" id="IPR006153">
    <property type="entry name" value="Cation/H_exchanger_TM"/>
</dbReference>
<feature type="transmembrane region" description="Helical" evidence="10">
    <location>
        <begin position="111"/>
        <end position="134"/>
    </location>
</feature>
<feature type="domain" description="Cation/H+ exchanger transmembrane" evidence="11">
    <location>
        <begin position="15"/>
        <end position="427"/>
    </location>
</feature>
<feature type="transmembrane region" description="Helical" evidence="10">
    <location>
        <begin position="55"/>
        <end position="72"/>
    </location>
</feature>
<protein>
    <submittedName>
        <fullName evidence="12">Sodium:proton antiporter</fullName>
    </submittedName>
</protein>
<keyword evidence="5 10" id="KW-1133">Transmembrane helix</keyword>
<dbReference type="AlphaFoldDB" id="A0A2T4PVT7"/>
<keyword evidence="7" id="KW-0406">Ion transport</keyword>
<dbReference type="GO" id="GO:0098719">
    <property type="term" value="P:sodium ion import across plasma membrane"/>
    <property type="evidence" value="ECO:0007669"/>
    <property type="project" value="TreeGrafter"/>
</dbReference>
<dbReference type="InterPro" id="IPR018422">
    <property type="entry name" value="Cation/H_exchanger_CPA1"/>
</dbReference>
<feature type="transmembrane region" description="Helical" evidence="10">
    <location>
        <begin position="308"/>
        <end position="329"/>
    </location>
</feature>
<keyword evidence="8 10" id="KW-0472">Membrane</keyword>
<dbReference type="GO" id="GO:0005886">
    <property type="term" value="C:plasma membrane"/>
    <property type="evidence" value="ECO:0007669"/>
    <property type="project" value="UniProtKB-SubCell"/>
</dbReference>
<keyword evidence="2" id="KW-0813">Transport</keyword>
<dbReference type="PANTHER" id="PTHR10110">
    <property type="entry name" value="SODIUM/HYDROGEN EXCHANGER"/>
    <property type="match status" value="1"/>
</dbReference>
<dbReference type="GO" id="GO:0015385">
    <property type="term" value="F:sodium:proton antiporter activity"/>
    <property type="evidence" value="ECO:0007669"/>
    <property type="project" value="InterPro"/>
</dbReference>
<feature type="transmembrane region" description="Helical" evidence="10">
    <location>
        <begin position="31"/>
        <end position="49"/>
    </location>
</feature>
<evidence type="ECO:0000313" key="12">
    <source>
        <dbReference type="EMBL" id="PTI30571.1"/>
    </source>
</evidence>
<evidence type="ECO:0000256" key="10">
    <source>
        <dbReference type="SAM" id="Phobius"/>
    </source>
</evidence>
<dbReference type="Proteomes" id="UP000241209">
    <property type="component" value="Unassembled WGS sequence"/>
</dbReference>
<feature type="transmembrane region" description="Helical" evidence="10">
    <location>
        <begin position="183"/>
        <end position="208"/>
    </location>
</feature>
<feature type="transmembrane region" description="Helical" evidence="10">
    <location>
        <begin position="405"/>
        <end position="427"/>
    </location>
</feature>
<reference evidence="12 13" key="1">
    <citation type="journal article" date="2016" name="Front. Microbiol.">
        <title>Comprehensive Phylogenetic Analysis of Bovine Non-aureus Staphylococci Species Based on Whole-Genome Sequencing.</title>
        <authorList>
            <person name="Naushad S."/>
            <person name="Barkema H.W."/>
            <person name="Luby C."/>
            <person name="Condas L.A."/>
            <person name="Nobrega D.B."/>
            <person name="Carson D.A."/>
            <person name="De Buck J."/>
        </authorList>
    </citation>
    <scope>NUCLEOTIDE SEQUENCE [LARGE SCALE GENOMIC DNA]</scope>
    <source>
        <strain evidence="12 13">SNUC 2204</strain>
    </source>
</reference>
<evidence type="ECO:0000256" key="2">
    <source>
        <dbReference type="ARBA" id="ARBA00022448"/>
    </source>
</evidence>
<keyword evidence="6" id="KW-0915">Sodium</keyword>
<evidence type="ECO:0000256" key="9">
    <source>
        <dbReference type="ARBA" id="ARBA00023201"/>
    </source>
</evidence>
<dbReference type="EMBL" id="PZFK01000004">
    <property type="protein sequence ID" value="PTI30571.1"/>
    <property type="molecule type" value="Genomic_DNA"/>
</dbReference>
<evidence type="ECO:0000256" key="4">
    <source>
        <dbReference type="ARBA" id="ARBA00022692"/>
    </source>
</evidence>
<dbReference type="STRING" id="1167632.GCA_000286335_02150"/>
<evidence type="ECO:0000313" key="13">
    <source>
        <dbReference type="Proteomes" id="UP000241209"/>
    </source>
</evidence>
<comment type="subcellular location">
    <subcellularLocation>
        <location evidence="1">Cell membrane</location>
        <topology evidence="1">Multi-pass membrane protein</topology>
    </subcellularLocation>
</comment>
<organism evidence="12 13">
    <name type="scientific">Mammaliicoccus vitulinus</name>
    <dbReference type="NCBI Taxonomy" id="71237"/>
    <lineage>
        <taxon>Bacteria</taxon>
        <taxon>Bacillati</taxon>
        <taxon>Bacillota</taxon>
        <taxon>Bacilli</taxon>
        <taxon>Bacillales</taxon>
        <taxon>Staphylococcaceae</taxon>
        <taxon>Mammaliicoccus</taxon>
    </lineage>
</organism>
<dbReference type="GO" id="GO:0051453">
    <property type="term" value="P:regulation of intracellular pH"/>
    <property type="evidence" value="ECO:0007669"/>
    <property type="project" value="TreeGrafter"/>
</dbReference>
<proteinExistence type="predicted"/>
<evidence type="ECO:0000256" key="5">
    <source>
        <dbReference type="ARBA" id="ARBA00022989"/>
    </source>
</evidence>